<accession>A0A645BTD6</accession>
<organism evidence="2">
    <name type="scientific">bioreactor metagenome</name>
    <dbReference type="NCBI Taxonomy" id="1076179"/>
    <lineage>
        <taxon>unclassified sequences</taxon>
        <taxon>metagenomes</taxon>
        <taxon>ecological metagenomes</taxon>
    </lineage>
</organism>
<comment type="caution">
    <text evidence="2">The sequence shown here is derived from an EMBL/GenBank/DDBJ whole genome shotgun (WGS) entry which is preliminary data.</text>
</comment>
<dbReference type="EMBL" id="VSSQ01021128">
    <property type="protein sequence ID" value="MPM66503.1"/>
    <property type="molecule type" value="Genomic_DNA"/>
</dbReference>
<reference evidence="2" key="1">
    <citation type="submission" date="2019-08" db="EMBL/GenBank/DDBJ databases">
        <authorList>
            <person name="Kucharzyk K."/>
            <person name="Murdoch R.W."/>
            <person name="Higgins S."/>
            <person name="Loffler F."/>
        </authorList>
    </citation>
    <scope>NUCLEOTIDE SEQUENCE</scope>
</reference>
<dbReference type="AlphaFoldDB" id="A0A645BTD6"/>
<gene>
    <name evidence="2" type="ORF">SDC9_113411</name>
</gene>
<sequence>MKIGGRAAVPPQVAVKLGDGFGDPPGPGNCGQYALLPVLMELPAPQQVAQRLTSRGIVEEKGAVPGRARTLPSRTIGALTDESAVFFQLGEDAVVEIVVIAYFSVKGAKLPADRRFPPEELRRLKKPAALFRRGVLQDHDAFLGDVQPLPRRSGAEELEYKNPSLSRPGRFETKGAASRRQPFQQPESSQRGKRIHVHDKPPPSDIVLNILNNNIALL</sequence>
<evidence type="ECO:0000256" key="1">
    <source>
        <dbReference type="SAM" id="MobiDB-lite"/>
    </source>
</evidence>
<evidence type="ECO:0000313" key="2">
    <source>
        <dbReference type="EMBL" id="MPM66503.1"/>
    </source>
</evidence>
<feature type="region of interest" description="Disordered" evidence="1">
    <location>
        <begin position="153"/>
        <end position="203"/>
    </location>
</feature>
<protein>
    <submittedName>
        <fullName evidence="2">Uncharacterized protein</fullName>
    </submittedName>
</protein>
<name>A0A645BTD6_9ZZZZ</name>
<proteinExistence type="predicted"/>